<dbReference type="Gene3D" id="3.30.450.40">
    <property type="match status" value="1"/>
</dbReference>
<name>A0A3B0BHN6_9BACL</name>
<reference evidence="1 2" key="1">
    <citation type="journal article" date="2007" name="Int. J. Syst. Evol. Microbiol.">
        <title>Paenibacillus ginsengarvi sp. nov., isolated from soil from ginseng cultivation.</title>
        <authorList>
            <person name="Yoon M.H."/>
            <person name="Ten L.N."/>
            <person name="Im W.T."/>
        </authorList>
    </citation>
    <scope>NUCLEOTIDE SEQUENCE [LARGE SCALE GENOMIC DNA]</scope>
    <source>
        <strain evidence="1 2">KCTC 13059</strain>
    </source>
</reference>
<gene>
    <name evidence="1" type="ORF">D7M11_29005</name>
</gene>
<dbReference type="EMBL" id="RBAH01000028">
    <property type="protein sequence ID" value="RKN71871.1"/>
    <property type="molecule type" value="Genomic_DNA"/>
</dbReference>
<evidence type="ECO:0000313" key="1">
    <source>
        <dbReference type="EMBL" id="RKN71871.1"/>
    </source>
</evidence>
<keyword evidence="2" id="KW-1185">Reference proteome</keyword>
<evidence type="ECO:0000313" key="2">
    <source>
        <dbReference type="Proteomes" id="UP000282311"/>
    </source>
</evidence>
<proteinExistence type="predicted"/>
<dbReference type="Proteomes" id="UP000282311">
    <property type="component" value="Unassembled WGS sequence"/>
</dbReference>
<dbReference type="SUPFAM" id="SSF55781">
    <property type="entry name" value="GAF domain-like"/>
    <property type="match status" value="1"/>
</dbReference>
<organism evidence="1 2">
    <name type="scientific">Paenibacillus ginsengarvi</name>
    <dbReference type="NCBI Taxonomy" id="400777"/>
    <lineage>
        <taxon>Bacteria</taxon>
        <taxon>Bacillati</taxon>
        <taxon>Bacillota</taxon>
        <taxon>Bacilli</taxon>
        <taxon>Bacillales</taxon>
        <taxon>Paenibacillaceae</taxon>
        <taxon>Paenibacillus</taxon>
    </lineage>
</organism>
<comment type="caution">
    <text evidence="1">The sequence shown here is derived from an EMBL/GenBank/DDBJ whole genome shotgun (WGS) entry which is preliminary data.</text>
</comment>
<accession>A0A3B0BHN6</accession>
<dbReference type="InterPro" id="IPR029016">
    <property type="entry name" value="GAF-like_dom_sf"/>
</dbReference>
<protein>
    <recommendedName>
        <fullName evidence="3">IclR-ED domain-containing protein</fullName>
    </recommendedName>
</protein>
<evidence type="ECO:0008006" key="3">
    <source>
        <dbReference type="Google" id="ProtNLM"/>
    </source>
</evidence>
<dbReference type="AlphaFoldDB" id="A0A3B0BHN6"/>
<sequence>MGKALLRRKGNKAFFGMPVEGRYGMPMLVINLLIKKMLTNGTTSHYDGFVNYFGTLFHYLFNYTGKVIGAISCAGPTERMRPIRKTIVDNITASSQYISKRLGYVAGLRMQQL</sequence>